<dbReference type="EMBL" id="LNNH01000039">
    <property type="protein sequence ID" value="KWW15445.1"/>
    <property type="molecule type" value="Genomic_DNA"/>
</dbReference>
<dbReference type="InterPro" id="IPR025164">
    <property type="entry name" value="Toastrack_DUF4097"/>
</dbReference>
<evidence type="ECO:0000313" key="3">
    <source>
        <dbReference type="EMBL" id="KWW15445.1"/>
    </source>
</evidence>
<evidence type="ECO:0000256" key="1">
    <source>
        <dbReference type="SAM" id="SignalP"/>
    </source>
</evidence>
<feature type="chain" id="PRO_5038576583" description="DUF4097 domain-containing protein" evidence="1">
    <location>
        <begin position="26"/>
        <end position="264"/>
    </location>
</feature>
<name>A0A109MUD7_9BACI</name>
<dbReference type="Proteomes" id="UP000064189">
    <property type="component" value="Unassembled WGS sequence"/>
</dbReference>
<evidence type="ECO:0000259" key="2">
    <source>
        <dbReference type="Pfam" id="PF13349"/>
    </source>
</evidence>
<feature type="domain" description="DUF4097" evidence="2">
    <location>
        <begin position="129"/>
        <end position="262"/>
    </location>
</feature>
<keyword evidence="1" id="KW-0732">Signal</keyword>
<comment type="caution">
    <text evidence="3">The sequence shown here is derived from an EMBL/GenBank/DDBJ whole genome shotgun (WGS) entry which is preliminary data.</text>
</comment>
<dbReference type="RefSeq" id="WP_061143533.1">
    <property type="nucleotide sequence ID" value="NZ_LNNH01000039.1"/>
</dbReference>
<gene>
    <name evidence="3" type="ORF">AS888_07885</name>
</gene>
<protein>
    <recommendedName>
        <fullName evidence="2">DUF4097 domain-containing protein</fullName>
    </recommendedName>
</protein>
<keyword evidence="4" id="KW-1185">Reference proteome</keyword>
<sequence length="264" mass="28861">MINVKKLSIIALVLFLIGAIGSAFTFSQVTNQSATTEVKTISDVVTNINISADNATVEIIRTKGQETKVELVSKGVENSKLDFTADVDGKKLTVKLKNQLTFSFGFHIQSLHLKVYVPERAYKSLAIKSDNGKVKISDLKSEYVKVKSENGRIELNEILAKKVEVNSSNGAVELDHVEGELVGSSNNGKIMLITKDLDRKIDLESDNGKIMIQTENEPTNTTFDVSVDNGKIDILGKYEGSTVIGKGENLVKLETNNGKIEITK</sequence>
<dbReference type="AlphaFoldDB" id="A0A109MUD7"/>
<proteinExistence type="predicted"/>
<organism evidence="3 4">
    <name type="scientific">Peribacillus simplex</name>
    <dbReference type="NCBI Taxonomy" id="1478"/>
    <lineage>
        <taxon>Bacteria</taxon>
        <taxon>Bacillati</taxon>
        <taxon>Bacillota</taxon>
        <taxon>Bacilli</taxon>
        <taxon>Bacillales</taxon>
        <taxon>Bacillaceae</taxon>
        <taxon>Peribacillus</taxon>
    </lineage>
</organism>
<evidence type="ECO:0000313" key="4">
    <source>
        <dbReference type="Proteomes" id="UP000064189"/>
    </source>
</evidence>
<dbReference type="Pfam" id="PF13349">
    <property type="entry name" value="DUF4097"/>
    <property type="match status" value="1"/>
</dbReference>
<feature type="signal peptide" evidence="1">
    <location>
        <begin position="1"/>
        <end position="25"/>
    </location>
</feature>
<accession>A0A109MUD7</accession>
<reference evidence="3 4" key="1">
    <citation type="submission" date="2015-11" db="EMBL/GenBank/DDBJ databases">
        <title>Genome Sequence of Bacillus simplex strain VanAntwerpen2.</title>
        <authorList>
            <person name="Couger M.B."/>
        </authorList>
    </citation>
    <scope>NUCLEOTIDE SEQUENCE [LARGE SCALE GENOMIC DNA]</scope>
    <source>
        <strain evidence="3 4">VanAntwerpen02</strain>
    </source>
</reference>